<name>A0A1X2EUN1_9MYCO</name>
<protein>
    <recommendedName>
        <fullName evidence="1">Helix-turn-helix domain-containing protein</fullName>
    </recommendedName>
</protein>
<dbReference type="AlphaFoldDB" id="A0A1X2EUN1"/>
<reference evidence="2 3" key="1">
    <citation type="submission" date="2016-01" db="EMBL/GenBank/DDBJ databases">
        <title>The new phylogeny of the genus Mycobacterium.</title>
        <authorList>
            <person name="Tarcisio F."/>
            <person name="Conor M."/>
            <person name="Antonella G."/>
            <person name="Elisabetta G."/>
            <person name="Giulia F.S."/>
            <person name="Sara T."/>
            <person name="Anna F."/>
            <person name="Clotilde B."/>
            <person name="Roberto B."/>
            <person name="Veronica D.S."/>
            <person name="Fabio R."/>
            <person name="Monica P."/>
            <person name="Olivier J."/>
            <person name="Enrico T."/>
            <person name="Nicola S."/>
        </authorList>
    </citation>
    <scope>NUCLEOTIDE SEQUENCE [LARGE SCALE GENOMIC DNA]</scope>
    <source>
        <strain evidence="2 3">ATCC 700010</strain>
    </source>
</reference>
<organism evidence="2 3">
    <name type="scientific">Mycolicibacterium wolinskyi</name>
    <dbReference type="NCBI Taxonomy" id="59750"/>
    <lineage>
        <taxon>Bacteria</taxon>
        <taxon>Bacillati</taxon>
        <taxon>Actinomycetota</taxon>
        <taxon>Actinomycetes</taxon>
        <taxon>Mycobacteriales</taxon>
        <taxon>Mycobacteriaceae</taxon>
        <taxon>Mycolicibacterium</taxon>
    </lineage>
</organism>
<dbReference type="GO" id="GO:0003677">
    <property type="term" value="F:DNA binding"/>
    <property type="evidence" value="ECO:0007669"/>
    <property type="project" value="InterPro"/>
</dbReference>
<feature type="domain" description="Helix-turn-helix" evidence="1">
    <location>
        <begin position="77"/>
        <end position="119"/>
    </location>
</feature>
<evidence type="ECO:0000313" key="2">
    <source>
        <dbReference type="EMBL" id="ORX09951.1"/>
    </source>
</evidence>
<dbReference type="Proteomes" id="UP000193964">
    <property type="component" value="Unassembled WGS sequence"/>
</dbReference>
<evidence type="ECO:0000259" key="1">
    <source>
        <dbReference type="Pfam" id="PF12728"/>
    </source>
</evidence>
<accession>A0A1X2EUN1</accession>
<proteinExistence type="predicted"/>
<dbReference type="NCBIfam" id="TIGR01764">
    <property type="entry name" value="excise"/>
    <property type="match status" value="1"/>
</dbReference>
<dbReference type="InterPro" id="IPR041657">
    <property type="entry name" value="HTH_17"/>
</dbReference>
<evidence type="ECO:0000313" key="3">
    <source>
        <dbReference type="Proteomes" id="UP000193964"/>
    </source>
</evidence>
<sequence>MRIAQRITSDGSAIIPPRIARWLNEQAGMTADRRIKLRDTDPDAYVAFAALHLSALRSDCGTNTTARQQNTTHSDMWMSTKEAAQALNVTDRCVRKWCTTGRLHAEFVGARWLVNPNSIALIA</sequence>
<comment type="caution">
    <text evidence="2">The sequence shown here is derived from an EMBL/GenBank/DDBJ whole genome shotgun (WGS) entry which is preliminary data.</text>
</comment>
<gene>
    <name evidence="2" type="ORF">AWC31_07070</name>
</gene>
<dbReference type="EMBL" id="LQQA01000033">
    <property type="protein sequence ID" value="ORX09951.1"/>
    <property type="molecule type" value="Genomic_DNA"/>
</dbReference>
<dbReference type="Pfam" id="PF12728">
    <property type="entry name" value="HTH_17"/>
    <property type="match status" value="1"/>
</dbReference>
<dbReference type="InterPro" id="IPR010093">
    <property type="entry name" value="SinI_DNA-bd"/>
</dbReference>